<reference evidence="7" key="1">
    <citation type="submission" date="2020-05" db="EMBL/GenBank/DDBJ databases">
        <title>Mycena genomes resolve the evolution of fungal bioluminescence.</title>
        <authorList>
            <person name="Tsai I.J."/>
        </authorList>
    </citation>
    <scope>NUCLEOTIDE SEQUENCE</scope>
    <source>
        <strain evidence="7">110903Hualien_Pintung</strain>
    </source>
</reference>
<dbReference type="InterPro" id="IPR050987">
    <property type="entry name" value="AtrR-like"/>
</dbReference>
<dbReference type="GO" id="GO:0008270">
    <property type="term" value="F:zinc ion binding"/>
    <property type="evidence" value="ECO:0007669"/>
    <property type="project" value="InterPro"/>
</dbReference>
<dbReference type="GO" id="GO:0006351">
    <property type="term" value="P:DNA-templated transcription"/>
    <property type="evidence" value="ECO:0007669"/>
    <property type="project" value="InterPro"/>
</dbReference>
<comment type="caution">
    <text evidence="7">The sequence shown here is derived from an EMBL/GenBank/DDBJ whole genome shotgun (WGS) entry which is preliminary data.</text>
</comment>
<dbReference type="OrthoDB" id="3014581at2759"/>
<dbReference type="Proteomes" id="UP000613580">
    <property type="component" value="Unassembled WGS sequence"/>
</dbReference>
<accession>A0A8H6TNP5</accession>
<evidence type="ECO:0000256" key="2">
    <source>
        <dbReference type="ARBA" id="ARBA00022723"/>
    </source>
</evidence>
<feature type="domain" description="Xylanolytic transcriptional activator regulatory" evidence="6">
    <location>
        <begin position="177"/>
        <end position="431"/>
    </location>
</feature>
<evidence type="ECO:0000313" key="7">
    <source>
        <dbReference type="EMBL" id="KAF7320556.1"/>
    </source>
</evidence>
<dbReference type="InterPro" id="IPR007219">
    <property type="entry name" value="XnlR_reg_dom"/>
</dbReference>
<dbReference type="AlphaFoldDB" id="A0A8H6TNP5"/>
<feature type="region of interest" description="Disordered" evidence="5">
    <location>
        <begin position="604"/>
        <end position="625"/>
    </location>
</feature>
<dbReference type="PANTHER" id="PTHR46910:SF3">
    <property type="entry name" value="HALOTOLERANCE PROTEIN 9-RELATED"/>
    <property type="match status" value="1"/>
</dbReference>
<protein>
    <recommendedName>
        <fullName evidence="6">Xylanolytic transcriptional activator regulatory domain-containing protein</fullName>
    </recommendedName>
</protein>
<evidence type="ECO:0000313" key="8">
    <source>
        <dbReference type="Proteomes" id="UP000613580"/>
    </source>
</evidence>
<evidence type="ECO:0000256" key="1">
    <source>
        <dbReference type="ARBA" id="ARBA00004123"/>
    </source>
</evidence>
<dbReference type="GO" id="GO:0003677">
    <property type="term" value="F:DNA binding"/>
    <property type="evidence" value="ECO:0007669"/>
    <property type="project" value="UniProtKB-KW"/>
</dbReference>
<dbReference type="CDD" id="cd12148">
    <property type="entry name" value="fungal_TF_MHR"/>
    <property type="match status" value="1"/>
</dbReference>
<gene>
    <name evidence="7" type="ORF">HMN09_00139600</name>
</gene>
<keyword evidence="4" id="KW-0539">Nucleus</keyword>
<sequence>MGGGICTNCLRAKAECVHTRRKEPKERSKTSIQSLKTAKENVAKILSTTTPYAHSPDAAETQKLLVEVAHYARTLEEQVASLQAQSLRNTTQLPQQSPLLDGTERPKEKHIAETPTNLGWQFTRVAMQYVPPSSRPMLDLPWRRPEIWERQPWETLMQPQRPRLSFPEDDLITSLVTLFFLKVHPIVNILHEATFRTALFTERLHVRDPHFGAVVLLVCALASRHSEDPRVMVEGTTDETSCGWKWFAQVRQMMGAACDWVSVHPQTLYQLQLVILSIAFLSGTAMGSREESWLLAGQGLRYAEACALHRRDGYGYTGLHPLQAELYRRAVWVLLLFDTIVGALQGRQGRDAEMQIDELDLDLPSACDEDYWGEPGAVQPVGRPSRTVFLLGWIEVVKILWDIQNTVFANGPDGATDEDVHELDAQLNVWLQELPEHLKWNARLTDPVFLDQSAVLYISYYHTQITLHRVFIPVPGSDSGPTSDSPQPPALPLEICAAAARANAQLLRAHGERQNGFLNFPGLVTSTFDCAMVLLVNILNESRQQSIQTQDEFDAATSDLQTCLAIMKTYERRWRFAGRRYDSIRAGLNLVKFAVLSNSSGLHAGSADSEARPQTASTSSGSGSSTDYEGFAAQYFSPSMVNLPELLPDNLDAAATYGAEFDLEAIFGFEAAAIGAGSSVERLWSASASAAAAAAAQNAMPVPTMTEIDLHMFTHAGWGDWTRS</sequence>
<keyword evidence="2" id="KW-0479">Metal-binding</keyword>
<comment type="subcellular location">
    <subcellularLocation>
        <location evidence="1">Nucleus</location>
    </subcellularLocation>
</comment>
<keyword evidence="8" id="KW-1185">Reference proteome</keyword>
<organism evidence="7 8">
    <name type="scientific">Mycena chlorophos</name>
    <name type="common">Agaric fungus</name>
    <name type="synonym">Agaricus chlorophos</name>
    <dbReference type="NCBI Taxonomy" id="658473"/>
    <lineage>
        <taxon>Eukaryota</taxon>
        <taxon>Fungi</taxon>
        <taxon>Dikarya</taxon>
        <taxon>Basidiomycota</taxon>
        <taxon>Agaricomycotina</taxon>
        <taxon>Agaricomycetes</taxon>
        <taxon>Agaricomycetidae</taxon>
        <taxon>Agaricales</taxon>
        <taxon>Marasmiineae</taxon>
        <taxon>Mycenaceae</taxon>
        <taxon>Mycena</taxon>
    </lineage>
</organism>
<dbReference type="Pfam" id="PF04082">
    <property type="entry name" value="Fungal_trans"/>
    <property type="match status" value="1"/>
</dbReference>
<evidence type="ECO:0000259" key="6">
    <source>
        <dbReference type="Pfam" id="PF04082"/>
    </source>
</evidence>
<proteinExistence type="predicted"/>
<evidence type="ECO:0000256" key="4">
    <source>
        <dbReference type="ARBA" id="ARBA00023242"/>
    </source>
</evidence>
<dbReference type="PANTHER" id="PTHR46910">
    <property type="entry name" value="TRANSCRIPTION FACTOR PDR1"/>
    <property type="match status" value="1"/>
</dbReference>
<evidence type="ECO:0000256" key="3">
    <source>
        <dbReference type="ARBA" id="ARBA00023125"/>
    </source>
</evidence>
<dbReference type="GO" id="GO:0005634">
    <property type="term" value="C:nucleus"/>
    <property type="evidence" value="ECO:0007669"/>
    <property type="project" value="UniProtKB-SubCell"/>
</dbReference>
<dbReference type="GO" id="GO:0003700">
    <property type="term" value="F:DNA-binding transcription factor activity"/>
    <property type="evidence" value="ECO:0007669"/>
    <property type="project" value="InterPro"/>
</dbReference>
<evidence type="ECO:0000256" key="5">
    <source>
        <dbReference type="SAM" id="MobiDB-lite"/>
    </source>
</evidence>
<name>A0A8H6TNP5_MYCCL</name>
<dbReference type="EMBL" id="JACAZE010000002">
    <property type="protein sequence ID" value="KAF7320556.1"/>
    <property type="molecule type" value="Genomic_DNA"/>
</dbReference>
<keyword evidence="3" id="KW-0238">DNA-binding</keyword>